<keyword evidence="4" id="KW-1185">Reference proteome</keyword>
<feature type="transmembrane region" description="Helical" evidence="2">
    <location>
        <begin position="95"/>
        <end position="118"/>
    </location>
</feature>
<sequence length="202" mass="20030">MSPKPTGGNQLVYDEKLLEVAPEVTRGQRQEGYDADILNPTPPPASRTPAPAQSLSHPTDLESGGSGNDKHLVAGGYDPVGRPPKQPFWKTPKGLIIIAVVVIVIIAVAVGGGVGGAASRNKNNSNDTSNSPIQGSTTTTTGALGNAPTSGTHTSEGSTATGIGGGDTSGPRPTTTPTSILSGGATPGAPSSTSSASLQGDL</sequence>
<feature type="compositionally biased region" description="Low complexity" evidence="1">
    <location>
        <begin position="169"/>
        <end position="202"/>
    </location>
</feature>
<feature type="region of interest" description="Disordered" evidence="1">
    <location>
        <begin position="116"/>
        <end position="202"/>
    </location>
</feature>
<organism evidence="3 4">
    <name type="scientific">Ceratobasidium theobromae</name>
    <dbReference type="NCBI Taxonomy" id="1582974"/>
    <lineage>
        <taxon>Eukaryota</taxon>
        <taxon>Fungi</taxon>
        <taxon>Dikarya</taxon>
        <taxon>Basidiomycota</taxon>
        <taxon>Agaricomycotina</taxon>
        <taxon>Agaricomycetes</taxon>
        <taxon>Cantharellales</taxon>
        <taxon>Ceratobasidiaceae</taxon>
        <taxon>Ceratobasidium</taxon>
    </lineage>
</organism>
<name>A0A5N5QPY5_9AGAM</name>
<dbReference type="Proteomes" id="UP000383932">
    <property type="component" value="Unassembled WGS sequence"/>
</dbReference>
<evidence type="ECO:0000313" key="4">
    <source>
        <dbReference type="Proteomes" id="UP000383932"/>
    </source>
</evidence>
<keyword evidence="2" id="KW-1133">Transmembrane helix</keyword>
<keyword evidence="2" id="KW-0812">Transmembrane</keyword>
<dbReference type="AlphaFoldDB" id="A0A5N5QPY5"/>
<dbReference type="OrthoDB" id="3268868at2759"/>
<proteinExistence type="predicted"/>
<reference evidence="3 4" key="1">
    <citation type="journal article" date="2019" name="Fungal Biol. Biotechnol.">
        <title>Draft genome sequence of fastidious pathogen Ceratobasidium theobromae, which causes vascular-streak dieback in Theobroma cacao.</title>
        <authorList>
            <person name="Ali S.S."/>
            <person name="Asman A."/>
            <person name="Shao J."/>
            <person name="Firmansyah A.P."/>
            <person name="Susilo A.W."/>
            <person name="Rosmana A."/>
            <person name="McMahon P."/>
            <person name="Junaid M."/>
            <person name="Guest D."/>
            <person name="Kheng T.Y."/>
            <person name="Meinhardt L.W."/>
            <person name="Bailey B.A."/>
        </authorList>
    </citation>
    <scope>NUCLEOTIDE SEQUENCE [LARGE SCALE GENOMIC DNA]</scope>
    <source>
        <strain evidence="3 4">CT2</strain>
    </source>
</reference>
<evidence type="ECO:0008006" key="5">
    <source>
        <dbReference type="Google" id="ProtNLM"/>
    </source>
</evidence>
<feature type="region of interest" description="Disordered" evidence="1">
    <location>
        <begin position="23"/>
        <end position="85"/>
    </location>
</feature>
<evidence type="ECO:0000256" key="1">
    <source>
        <dbReference type="SAM" id="MobiDB-lite"/>
    </source>
</evidence>
<protein>
    <recommendedName>
        <fullName evidence="5">Transmembrane protein</fullName>
    </recommendedName>
</protein>
<dbReference type="EMBL" id="SSOP01000031">
    <property type="protein sequence ID" value="KAB5593764.1"/>
    <property type="molecule type" value="Genomic_DNA"/>
</dbReference>
<gene>
    <name evidence="3" type="ORF">CTheo_2844</name>
</gene>
<evidence type="ECO:0000313" key="3">
    <source>
        <dbReference type="EMBL" id="KAB5593764.1"/>
    </source>
</evidence>
<accession>A0A5N5QPY5</accession>
<comment type="caution">
    <text evidence="3">The sequence shown here is derived from an EMBL/GenBank/DDBJ whole genome shotgun (WGS) entry which is preliminary data.</text>
</comment>
<evidence type="ECO:0000256" key="2">
    <source>
        <dbReference type="SAM" id="Phobius"/>
    </source>
</evidence>
<feature type="compositionally biased region" description="Polar residues" evidence="1">
    <location>
        <begin position="120"/>
        <end position="161"/>
    </location>
</feature>
<keyword evidence="2" id="KW-0472">Membrane</keyword>